<organism evidence="1 2">
    <name type="scientific">Microcystis panniformis FACHB-1757</name>
    <dbReference type="NCBI Taxonomy" id="1638788"/>
    <lineage>
        <taxon>Bacteria</taxon>
        <taxon>Bacillati</taxon>
        <taxon>Cyanobacteriota</taxon>
        <taxon>Cyanophyceae</taxon>
        <taxon>Oscillatoriophycideae</taxon>
        <taxon>Chroococcales</taxon>
        <taxon>Microcystaceae</taxon>
        <taxon>Microcystis</taxon>
    </lineage>
</organism>
<protein>
    <submittedName>
        <fullName evidence="1">Uncharacterized protein</fullName>
    </submittedName>
</protein>
<dbReference type="AlphaFoldDB" id="A0A0K1RXA5"/>
<gene>
    <name evidence="1" type="ORF">VL20_1150</name>
</gene>
<dbReference type="EMBL" id="CP011339">
    <property type="protein sequence ID" value="AKV66331.1"/>
    <property type="molecule type" value="Genomic_DNA"/>
</dbReference>
<keyword evidence="2" id="KW-1185">Reference proteome</keyword>
<proteinExistence type="predicted"/>
<evidence type="ECO:0000313" key="1">
    <source>
        <dbReference type="EMBL" id="AKV66331.1"/>
    </source>
</evidence>
<reference evidence="1 2" key="1">
    <citation type="journal article" date="2016" name="Stand. Genomic Sci.">
        <title>Complete genome sequence and genomic characterization of Microcystis panniformis FACHB 1757 by third-generation sequencing.</title>
        <authorList>
            <person name="Zhang J.Y."/>
            <person name="Guan R."/>
            <person name="Zhang H.J."/>
            <person name="Li H."/>
            <person name="Xiao P."/>
            <person name="Yu G.L."/>
            <person name="Du L."/>
            <person name="Cao D.M."/>
            <person name="Zhu B.C."/>
            <person name="Li R.H."/>
            <person name="Lu Z.H."/>
        </authorList>
    </citation>
    <scope>NUCLEOTIDE SEQUENCE [LARGE SCALE GENOMIC DNA]</scope>
    <source>
        <strain evidence="1 2">FACHB-1757</strain>
    </source>
</reference>
<dbReference type="RefSeq" id="WP_052275753.1">
    <property type="nucleotide sequence ID" value="NZ_CP011339.1"/>
</dbReference>
<sequence length="82" mass="9640">MTNYQTEIRIKVPLDVAETYWNATEEERQKIEKKIAFYVQSSNLSRKESLDKLYKTMDNIGQKAQERGLTPEILESLLNEDD</sequence>
<dbReference type="Proteomes" id="UP000068167">
    <property type="component" value="Chromosome"/>
</dbReference>
<dbReference type="KEGG" id="mpk:VL20_1150"/>
<name>A0A0K1RXA5_9CHRO</name>
<accession>A0A0K1RXA5</accession>
<dbReference type="PATRIC" id="fig|1638788.3.peg.1156"/>
<evidence type="ECO:0000313" key="2">
    <source>
        <dbReference type="Proteomes" id="UP000068167"/>
    </source>
</evidence>